<proteinExistence type="predicted"/>
<dbReference type="Proteomes" id="UP000431826">
    <property type="component" value="Unassembled WGS sequence"/>
</dbReference>
<dbReference type="EMBL" id="BLIR01000001">
    <property type="protein sequence ID" value="GFE39320.1"/>
    <property type="molecule type" value="Genomic_DNA"/>
</dbReference>
<evidence type="ECO:0000313" key="2">
    <source>
        <dbReference type="EMBL" id="GFE39320.1"/>
    </source>
</evidence>
<evidence type="ECO:0000256" key="1">
    <source>
        <dbReference type="SAM" id="MobiDB-lite"/>
    </source>
</evidence>
<evidence type="ECO:0008006" key="4">
    <source>
        <dbReference type="Google" id="ProtNLM"/>
    </source>
</evidence>
<feature type="region of interest" description="Disordered" evidence="1">
    <location>
        <begin position="1"/>
        <end position="34"/>
    </location>
</feature>
<reference evidence="2 3" key="1">
    <citation type="submission" date="2019-12" db="EMBL/GenBank/DDBJ databases">
        <title>Whole genome shotgun sequence of Streptomyces tubercidicus NBRC 13090.</title>
        <authorList>
            <person name="Ichikawa N."/>
            <person name="Kimura A."/>
            <person name="Kitahashi Y."/>
            <person name="Komaki H."/>
            <person name="Tamura T."/>
        </authorList>
    </citation>
    <scope>NUCLEOTIDE SEQUENCE [LARGE SCALE GENOMIC DNA]</scope>
    <source>
        <strain evidence="2 3">NBRC 13090</strain>
    </source>
</reference>
<organism evidence="2 3">
    <name type="scientific">Streptomyces tubercidicus</name>
    <dbReference type="NCBI Taxonomy" id="47759"/>
    <lineage>
        <taxon>Bacteria</taxon>
        <taxon>Bacillati</taxon>
        <taxon>Actinomycetota</taxon>
        <taxon>Actinomycetes</taxon>
        <taxon>Kitasatosporales</taxon>
        <taxon>Streptomycetaceae</taxon>
        <taxon>Streptomyces</taxon>
    </lineage>
</organism>
<protein>
    <recommendedName>
        <fullName evidence="4">Stress protein</fullName>
    </recommendedName>
</protein>
<dbReference type="AlphaFoldDB" id="A0A640UV82"/>
<sequence>MIVSAPAQWHSQAAAPGRLSAPATAPGTGRSATPYTWRKTMSRKNLVKKSLAAAALCAALTGTAVAFPATASATPVAAAAAAGESPVSVGANANLNLNVDVLGIANKIEASIKTAQNREGFVKSFMESAFYAAGGKYNVMVHNLSQPYEDHFNGVKSFGTATYDGVVYGIWVFEDGEFTNKGDGGYINWAFRGIWERPDNGGYVKFSRVS</sequence>
<name>A0A640UV82_9ACTN</name>
<evidence type="ECO:0000313" key="3">
    <source>
        <dbReference type="Proteomes" id="UP000431826"/>
    </source>
</evidence>
<keyword evidence="3" id="KW-1185">Reference proteome</keyword>
<accession>A0A640UV82</accession>
<comment type="caution">
    <text evidence="2">The sequence shown here is derived from an EMBL/GenBank/DDBJ whole genome shotgun (WGS) entry which is preliminary data.</text>
</comment>
<gene>
    <name evidence="2" type="ORF">Stube_39930</name>
</gene>